<dbReference type="KEGG" id="muc:MuYL_4493"/>
<protein>
    <submittedName>
        <fullName evidence="1">Uncharacterized protein</fullName>
    </submittedName>
</protein>
<proteinExistence type="predicted"/>
<reference evidence="1 2" key="1">
    <citation type="submission" date="2017-08" db="EMBL/GenBank/DDBJ databases">
        <title>Complete genome sequence of Mucilaginibacter sp. strain BJC16-A31.</title>
        <authorList>
            <consortium name="Henan University of Science and Technology"/>
            <person name="You X."/>
        </authorList>
    </citation>
    <scope>NUCLEOTIDE SEQUENCE [LARGE SCALE GENOMIC DNA]</scope>
    <source>
        <strain evidence="1 2">BJC16-A31</strain>
    </source>
</reference>
<dbReference type="Proteomes" id="UP000215002">
    <property type="component" value="Chromosome"/>
</dbReference>
<keyword evidence="2" id="KW-1185">Reference proteome</keyword>
<dbReference type="AlphaFoldDB" id="A0A223P3E8"/>
<evidence type="ECO:0000313" key="2">
    <source>
        <dbReference type="Proteomes" id="UP000215002"/>
    </source>
</evidence>
<name>A0A223P3E8_9SPHI</name>
<evidence type="ECO:0000313" key="1">
    <source>
        <dbReference type="EMBL" id="ASU36378.1"/>
    </source>
</evidence>
<sequence>MTIGRHPEILQTVVRLINNNPEWNATGVCTDDEAVLAFSTQEFNLVLLGGGIEEESEQRLCDAFKALKPQILIVQHYGGGSGLLTAELYQAMGKR</sequence>
<gene>
    <name evidence="1" type="ORF">MuYL_4493</name>
</gene>
<organism evidence="1 2">
    <name type="scientific">Mucilaginibacter xinganensis</name>
    <dbReference type="NCBI Taxonomy" id="1234841"/>
    <lineage>
        <taxon>Bacteria</taxon>
        <taxon>Pseudomonadati</taxon>
        <taxon>Bacteroidota</taxon>
        <taxon>Sphingobacteriia</taxon>
        <taxon>Sphingobacteriales</taxon>
        <taxon>Sphingobacteriaceae</taxon>
        <taxon>Mucilaginibacter</taxon>
    </lineage>
</organism>
<accession>A0A223P3E8</accession>
<dbReference type="EMBL" id="CP022743">
    <property type="protein sequence ID" value="ASU36378.1"/>
    <property type="molecule type" value="Genomic_DNA"/>
</dbReference>